<name>A0A840EW51_9ACTN</name>
<evidence type="ECO:0000313" key="2">
    <source>
        <dbReference type="EMBL" id="MBB4135902.1"/>
    </source>
</evidence>
<proteinExistence type="predicted"/>
<dbReference type="Proteomes" id="UP000551501">
    <property type="component" value="Unassembled WGS sequence"/>
</dbReference>
<gene>
    <name evidence="2" type="ORF">BKA16_002454</name>
</gene>
<evidence type="ECO:0000256" key="1">
    <source>
        <dbReference type="SAM" id="Phobius"/>
    </source>
</evidence>
<dbReference type="EMBL" id="JACIFP010000001">
    <property type="protein sequence ID" value="MBB4135902.1"/>
    <property type="molecule type" value="Genomic_DNA"/>
</dbReference>
<keyword evidence="1" id="KW-0472">Membrane</keyword>
<accession>A0A840EW51</accession>
<sequence length="226" mass="25505">MSSYYRDRVIEWSQLFGGILTFGLLGKWSFLPTDYWGGELVKLIVDLVIAFLVVFIVCDIILGRPTVELEWRKDSRDRPLSGDVLVQAKKQTFNLGLKVTGGTVLQRYLLKRSLAGKFSVEVQIVPGDLVRLTKQGGTSHFRCRDDRRALIFDGVELDGDRTVCTADFTLKRVGQTEYTQEVHVRTSGCWEPKLWRTSFRLAKLESAVDRFVLEGISGGTSNHGTN</sequence>
<protein>
    <submittedName>
        <fullName evidence="2">Uncharacterized protein</fullName>
    </submittedName>
</protein>
<feature type="transmembrane region" description="Helical" evidence="1">
    <location>
        <begin position="12"/>
        <end position="31"/>
    </location>
</feature>
<reference evidence="2 3" key="1">
    <citation type="submission" date="2020-08" db="EMBL/GenBank/DDBJ databases">
        <title>Sequencing the genomes of 1000 actinobacteria strains.</title>
        <authorList>
            <person name="Klenk H.-P."/>
        </authorList>
    </citation>
    <scope>NUCLEOTIDE SEQUENCE [LARGE SCALE GENOMIC DNA]</scope>
    <source>
        <strain evidence="2 3">DSM 45298</strain>
    </source>
</reference>
<evidence type="ECO:0000313" key="3">
    <source>
        <dbReference type="Proteomes" id="UP000551501"/>
    </source>
</evidence>
<dbReference type="RefSeq" id="WP_183370903.1">
    <property type="nucleotide sequence ID" value="NZ_BAABHL010000040.1"/>
</dbReference>
<keyword evidence="3" id="KW-1185">Reference proteome</keyword>
<comment type="caution">
    <text evidence="2">The sequence shown here is derived from an EMBL/GenBank/DDBJ whole genome shotgun (WGS) entry which is preliminary data.</text>
</comment>
<keyword evidence="1" id="KW-1133">Transmembrane helix</keyword>
<keyword evidence="1" id="KW-0812">Transmembrane</keyword>
<feature type="transmembrane region" description="Helical" evidence="1">
    <location>
        <begin position="43"/>
        <end position="62"/>
    </location>
</feature>
<dbReference type="AlphaFoldDB" id="A0A840EW51"/>
<organism evidence="2 3">
    <name type="scientific">Gordonia humi</name>
    <dbReference type="NCBI Taxonomy" id="686429"/>
    <lineage>
        <taxon>Bacteria</taxon>
        <taxon>Bacillati</taxon>
        <taxon>Actinomycetota</taxon>
        <taxon>Actinomycetes</taxon>
        <taxon>Mycobacteriales</taxon>
        <taxon>Gordoniaceae</taxon>
        <taxon>Gordonia</taxon>
    </lineage>
</organism>